<feature type="domain" description="Phage capsid-like C-terminal" evidence="3">
    <location>
        <begin position="120"/>
        <end position="382"/>
    </location>
</feature>
<dbReference type="InterPro" id="IPR054612">
    <property type="entry name" value="Phage_capsid-like_C"/>
</dbReference>
<accession>A0ABN9Z133</accession>
<proteinExistence type="predicted"/>
<name>A0ABN9Z133_9LACO</name>
<dbReference type="EMBL" id="CAUZMB010000009">
    <property type="protein sequence ID" value="CAK1251613.1"/>
    <property type="molecule type" value="Genomic_DNA"/>
</dbReference>
<evidence type="ECO:0000259" key="3">
    <source>
        <dbReference type="Pfam" id="PF05065"/>
    </source>
</evidence>
<feature type="coiled-coil region" evidence="2">
    <location>
        <begin position="39"/>
        <end position="66"/>
    </location>
</feature>
<dbReference type="Pfam" id="PF05065">
    <property type="entry name" value="Phage_capsid"/>
    <property type="match status" value="1"/>
</dbReference>
<keyword evidence="5" id="KW-1185">Reference proteome</keyword>
<dbReference type="SUPFAM" id="SSF56563">
    <property type="entry name" value="Major capsid protein gp5"/>
    <property type="match status" value="1"/>
</dbReference>
<organism evidence="4 5">
    <name type="scientific">Fructobacillus evanidus</name>
    <dbReference type="NCBI Taxonomy" id="3064281"/>
    <lineage>
        <taxon>Bacteria</taxon>
        <taxon>Bacillati</taxon>
        <taxon>Bacillota</taxon>
        <taxon>Bacilli</taxon>
        <taxon>Lactobacillales</taxon>
        <taxon>Lactobacillaceae</taxon>
        <taxon>Fructobacillus</taxon>
    </lineage>
</organism>
<evidence type="ECO:0000256" key="2">
    <source>
        <dbReference type="SAM" id="Coils"/>
    </source>
</evidence>
<dbReference type="RefSeq" id="WP_338348572.1">
    <property type="nucleotide sequence ID" value="NZ_CAUZMB010000009.1"/>
</dbReference>
<sequence length="402" mass="44344">MSNINELNTVFTDAGQKVSDLQAKAQAMAINDEVTAEEVSQIKNEIENAIAKRDLAKQNLEQAQEAQAVEVLNTKAEPLNKEEKDLKASFVQDFKDMVTGNPRFLNSINSRTDDSGSNAGLTIPQDIQTQIHLLVRQYESLQELVKVETVGTLSGSRVYEKWTDITPLQNLDADDALISEIDSPHLTVVKYLIKRYGGMQTVTNSLLKDTAENIMGWLTTWVSRKVVVTRNQAIINQLNQAPKKATVAKFDDIKDLMGQLDPAIHMLSSFVTNQAGWVALSKVKTATGKYLLEQDPTQPDQYTILGHQLKVVSDRWLPDVSGNHPLYFGALDQAITLFDREDMTIQTTNVGAGSFETDTTKLKVIDRFDVQPTDSDAYVVASFAALADQPFNGSTPAAAASH</sequence>
<comment type="caution">
    <text evidence="4">The sequence shown here is derived from an EMBL/GenBank/DDBJ whole genome shotgun (WGS) entry which is preliminary data.</text>
</comment>
<dbReference type="Proteomes" id="UP001314166">
    <property type="component" value="Unassembled WGS sequence"/>
</dbReference>
<evidence type="ECO:0000256" key="1">
    <source>
        <dbReference type="ARBA" id="ARBA00004328"/>
    </source>
</evidence>
<gene>
    <name evidence="4" type="ORF">R55214_HHFBAMCI_01344</name>
</gene>
<evidence type="ECO:0000313" key="4">
    <source>
        <dbReference type="EMBL" id="CAK1251613.1"/>
    </source>
</evidence>
<dbReference type="InterPro" id="IPR024455">
    <property type="entry name" value="Phage_capsid"/>
</dbReference>
<dbReference type="NCBIfam" id="TIGR01554">
    <property type="entry name" value="major_cap_HK97"/>
    <property type="match status" value="1"/>
</dbReference>
<reference evidence="4 5" key="1">
    <citation type="submission" date="2023-10" db="EMBL/GenBank/DDBJ databases">
        <authorList>
            <person name="Botero Cardona J."/>
        </authorList>
    </citation>
    <scope>NUCLEOTIDE SEQUENCE [LARGE SCALE GENOMIC DNA]</scope>
    <source>
        <strain evidence="4 5">R-55214</strain>
    </source>
</reference>
<protein>
    <submittedName>
        <fullName evidence="4">Predicted phage phi-C31 gp36 major capsid-like protein (Gp36)</fullName>
    </submittedName>
</protein>
<evidence type="ECO:0000313" key="5">
    <source>
        <dbReference type="Proteomes" id="UP001314166"/>
    </source>
</evidence>
<keyword evidence="2" id="KW-0175">Coiled coil</keyword>
<comment type="subcellular location">
    <subcellularLocation>
        <location evidence="1">Virion</location>
    </subcellularLocation>
</comment>